<dbReference type="AlphaFoldDB" id="A0A9P7J7W2"/>
<dbReference type="EMBL" id="JABBWG010000046">
    <property type="protein sequence ID" value="KAG1806973.1"/>
    <property type="molecule type" value="Genomic_DNA"/>
</dbReference>
<evidence type="ECO:0000313" key="3">
    <source>
        <dbReference type="Proteomes" id="UP000807769"/>
    </source>
</evidence>
<evidence type="ECO:0000313" key="2">
    <source>
        <dbReference type="EMBL" id="KAG1806973.1"/>
    </source>
</evidence>
<gene>
    <name evidence="2" type="ORF">BJ212DRAFT_1388447</name>
</gene>
<dbReference type="Proteomes" id="UP000807769">
    <property type="component" value="Unassembled WGS sequence"/>
</dbReference>
<keyword evidence="1" id="KW-1133">Transmembrane helix</keyword>
<evidence type="ECO:0000256" key="1">
    <source>
        <dbReference type="SAM" id="Phobius"/>
    </source>
</evidence>
<sequence>MTAIHGSLPYFKVLLSPRLPVISFMIVLFLNALVCLVQLRKQIDSAAICAIVTRAQRNTKCLFS</sequence>
<protein>
    <submittedName>
        <fullName evidence="2">Uncharacterized protein</fullName>
    </submittedName>
</protein>
<keyword evidence="3" id="KW-1185">Reference proteome</keyword>
<dbReference type="GeneID" id="64630943"/>
<name>A0A9P7J7W2_9AGAM</name>
<dbReference type="RefSeq" id="XP_041187739.1">
    <property type="nucleotide sequence ID" value="XM_041336927.1"/>
</dbReference>
<accession>A0A9P7J7W2</accession>
<feature type="transmembrane region" description="Helical" evidence="1">
    <location>
        <begin position="20"/>
        <end position="39"/>
    </location>
</feature>
<reference evidence="2" key="1">
    <citation type="journal article" date="2020" name="New Phytol.">
        <title>Comparative genomics reveals dynamic genome evolution in host specialist ectomycorrhizal fungi.</title>
        <authorList>
            <person name="Lofgren L.A."/>
            <person name="Nguyen N.H."/>
            <person name="Vilgalys R."/>
            <person name="Ruytinx J."/>
            <person name="Liao H.L."/>
            <person name="Branco S."/>
            <person name="Kuo A."/>
            <person name="LaButti K."/>
            <person name="Lipzen A."/>
            <person name="Andreopoulos W."/>
            <person name="Pangilinan J."/>
            <person name="Riley R."/>
            <person name="Hundley H."/>
            <person name="Na H."/>
            <person name="Barry K."/>
            <person name="Grigoriev I.V."/>
            <person name="Stajich J.E."/>
            <person name="Kennedy P.G."/>
        </authorList>
    </citation>
    <scope>NUCLEOTIDE SEQUENCE</scope>
    <source>
        <strain evidence="2">MN1</strain>
    </source>
</reference>
<keyword evidence="1" id="KW-0472">Membrane</keyword>
<organism evidence="2 3">
    <name type="scientific">Suillus subaureus</name>
    <dbReference type="NCBI Taxonomy" id="48587"/>
    <lineage>
        <taxon>Eukaryota</taxon>
        <taxon>Fungi</taxon>
        <taxon>Dikarya</taxon>
        <taxon>Basidiomycota</taxon>
        <taxon>Agaricomycotina</taxon>
        <taxon>Agaricomycetes</taxon>
        <taxon>Agaricomycetidae</taxon>
        <taxon>Boletales</taxon>
        <taxon>Suillineae</taxon>
        <taxon>Suillaceae</taxon>
        <taxon>Suillus</taxon>
    </lineage>
</organism>
<proteinExistence type="predicted"/>
<keyword evidence="1" id="KW-0812">Transmembrane</keyword>
<comment type="caution">
    <text evidence="2">The sequence shown here is derived from an EMBL/GenBank/DDBJ whole genome shotgun (WGS) entry which is preliminary data.</text>
</comment>